<dbReference type="InParanoid" id="A0A0R0FUS0"/>
<dbReference type="EMBL" id="CM000849">
    <property type="protein sequence ID" value="KRH06994.1"/>
    <property type="molecule type" value="Genomic_DNA"/>
</dbReference>
<name>A0A0R0FUS0_SOYBN</name>
<dbReference type="AlphaFoldDB" id="A0A0R0FUS0"/>
<protein>
    <submittedName>
        <fullName evidence="2 3">Uncharacterized protein</fullName>
    </submittedName>
</protein>
<feature type="region of interest" description="Disordered" evidence="1">
    <location>
        <begin position="93"/>
        <end position="118"/>
    </location>
</feature>
<reference evidence="2" key="3">
    <citation type="submission" date="2018-07" db="EMBL/GenBank/DDBJ databases">
        <title>WGS assembly of Glycine max.</title>
        <authorList>
            <person name="Schmutz J."/>
            <person name="Cannon S."/>
            <person name="Schlueter J."/>
            <person name="Ma J."/>
            <person name="Mitros T."/>
            <person name="Nelson W."/>
            <person name="Hyten D."/>
            <person name="Song Q."/>
            <person name="Thelen J."/>
            <person name="Cheng J."/>
            <person name="Xu D."/>
            <person name="Hellsten U."/>
            <person name="May G."/>
            <person name="Yu Y."/>
            <person name="Sakurai T."/>
            <person name="Umezawa T."/>
            <person name="Bhattacharyya M."/>
            <person name="Sandhu D."/>
            <person name="Valliyodan B."/>
            <person name="Lindquist E."/>
            <person name="Peto M."/>
            <person name="Grant D."/>
            <person name="Shu S."/>
            <person name="Goodstein D."/>
            <person name="Barry K."/>
            <person name="Futrell-Griggs M."/>
            <person name="Abernathy B."/>
            <person name="Du J."/>
            <person name="Tian Z."/>
            <person name="Zhu L."/>
            <person name="Gill N."/>
            <person name="Joshi T."/>
            <person name="Libault M."/>
            <person name="Sethuraman A."/>
            <person name="Zhang X."/>
            <person name="Shinozaki K."/>
            <person name="Nguyen H."/>
            <person name="Wing R."/>
            <person name="Cregan P."/>
            <person name="Specht J."/>
            <person name="Grimwood J."/>
            <person name="Rokhsar D."/>
            <person name="Stacey G."/>
            <person name="Shoemaker R."/>
            <person name="Jackson S."/>
        </authorList>
    </citation>
    <scope>NUCLEOTIDE SEQUENCE</scope>
    <source>
        <tissue evidence="2">Callus</tissue>
    </source>
</reference>
<accession>A0A0R0FUS0</accession>
<feature type="compositionally biased region" description="Acidic residues" evidence="1">
    <location>
        <begin position="108"/>
        <end position="118"/>
    </location>
</feature>
<dbReference type="EnsemblPlants" id="KRH06994">
    <property type="protein sequence ID" value="KRH06994"/>
    <property type="gene ID" value="GLYMA_16G060100"/>
</dbReference>
<feature type="compositionally biased region" description="Basic and acidic residues" evidence="1">
    <location>
        <begin position="93"/>
        <end position="107"/>
    </location>
</feature>
<organism evidence="2">
    <name type="scientific">Glycine max</name>
    <name type="common">Soybean</name>
    <name type="synonym">Glycine hispida</name>
    <dbReference type="NCBI Taxonomy" id="3847"/>
    <lineage>
        <taxon>Eukaryota</taxon>
        <taxon>Viridiplantae</taxon>
        <taxon>Streptophyta</taxon>
        <taxon>Embryophyta</taxon>
        <taxon>Tracheophyta</taxon>
        <taxon>Spermatophyta</taxon>
        <taxon>Magnoliopsida</taxon>
        <taxon>eudicotyledons</taxon>
        <taxon>Gunneridae</taxon>
        <taxon>Pentapetalae</taxon>
        <taxon>rosids</taxon>
        <taxon>fabids</taxon>
        <taxon>Fabales</taxon>
        <taxon>Fabaceae</taxon>
        <taxon>Papilionoideae</taxon>
        <taxon>50 kb inversion clade</taxon>
        <taxon>NPAAA clade</taxon>
        <taxon>indigoferoid/millettioid clade</taxon>
        <taxon>Phaseoleae</taxon>
        <taxon>Glycine</taxon>
        <taxon>Glycine subgen. Soja</taxon>
    </lineage>
</organism>
<keyword evidence="4" id="KW-1185">Reference proteome</keyword>
<proteinExistence type="predicted"/>
<evidence type="ECO:0000313" key="4">
    <source>
        <dbReference type="Proteomes" id="UP000008827"/>
    </source>
</evidence>
<gene>
    <name evidence="2" type="ORF">GLYMA_16G060100</name>
</gene>
<dbReference type="Gramene" id="KRH06994">
    <property type="protein sequence ID" value="KRH06994"/>
    <property type="gene ID" value="GLYMA_16G060100"/>
</dbReference>
<dbReference type="Proteomes" id="UP000008827">
    <property type="component" value="Chromosome 16"/>
</dbReference>
<reference evidence="2 3" key="1">
    <citation type="journal article" date="2010" name="Nature">
        <title>Genome sequence of the palaeopolyploid soybean.</title>
        <authorList>
            <person name="Schmutz J."/>
            <person name="Cannon S.B."/>
            <person name="Schlueter J."/>
            <person name="Ma J."/>
            <person name="Mitros T."/>
            <person name="Nelson W."/>
            <person name="Hyten D.L."/>
            <person name="Song Q."/>
            <person name="Thelen J.J."/>
            <person name="Cheng J."/>
            <person name="Xu D."/>
            <person name="Hellsten U."/>
            <person name="May G.D."/>
            <person name="Yu Y."/>
            <person name="Sakurai T."/>
            <person name="Umezawa T."/>
            <person name="Bhattacharyya M.K."/>
            <person name="Sandhu D."/>
            <person name="Valliyodan B."/>
            <person name="Lindquist E."/>
            <person name="Peto M."/>
            <person name="Grant D."/>
            <person name="Shu S."/>
            <person name="Goodstein D."/>
            <person name="Barry K."/>
            <person name="Futrell-Griggs M."/>
            <person name="Abernathy B."/>
            <person name="Du J."/>
            <person name="Tian Z."/>
            <person name="Zhu L."/>
            <person name="Gill N."/>
            <person name="Joshi T."/>
            <person name="Libault M."/>
            <person name="Sethuraman A."/>
            <person name="Zhang X.-C."/>
            <person name="Shinozaki K."/>
            <person name="Nguyen H.T."/>
            <person name="Wing R.A."/>
            <person name="Cregan P."/>
            <person name="Specht J."/>
            <person name="Grimwood J."/>
            <person name="Rokhsar D."/>
            <person name="Stacey G."/>
            <person name="Shoemaker R.C."/>
            <person name="Jackson S.A."/>
        </authorList>
    </citation>
    <scope>NUCLEOTIDE SEQUENCE [LARGE SCALE GENOMIC DNA]</scope>
    <source>
        <strain evidence="3">cv. Williams 82</strain>
        <tissue evidence="2">Callus</tissue>
    </source>
</reference>
<evidence type="ECO:0000313" key="2">
    <source>
        <dbReference type="EMBL" id="KRH06994.1"/>
    </source>
</evidence>
<sequence>MADPQPNDFFFIELRVTIPRSEQRWTLAINLLAFHYNGLLIIHYVPDEPIIVTQPIDFHAHLPEVERIVGYTPSNPQGRVTTHSYRRLLRALRERGRVSGREGRDATREDDEPSTTPH</sequence>
<evidence type="ECO:0000313" key="3">
    <source>
        <dbReference type="EnsemblPlants" id="KRH06994"/>
    </source>
</evidence>
<reference evidence="3" key="2">
    <citation type="submission" date="2018-02" db="UniProtKB">
        <authorList>
            <consortium name="EnsemblPlants"/>
        </authorList>
    </citation>
    <scope>IDENTIFICATION</scope>
    <source>
        <strain evidence="3">Williams 82</strain>
    </source>
</reference>
<evidence type="ECO:0000256" key="1">
    <source>
        <dbReference type="SAM" id="MobiDB-lite"/>
    </source>
</evidence>